<gene>
    <name evidence="2" type="ORF">EER00_02065</name>
</gene>
<dbReference type="KEGG" id="miw:EER00_02065"/>
<keyword evidence="1" id="KW-0812">Transmembrane</keyword>
<dbReference type="GeneID" id="96866965"/>
<evidence type="ECO:0000313" key="3">
    <source>
        <dbReference type="Proteomes" id="UP000464283"/>
    </source>
</evidence>
<proteinExistence type="predicted"/>
<evidence type="ECO:0000256" key="1">
    <source>
        <dbReference type="SAM" id="Phobius"/>
    </source>
</evidence>
<dbReference type="Proteomes" id="UP000464283">
    <property type="component" value="Chromosome"/>
</dbReference>
<feature type="transmembrane region" description="Helical" evidence="1">
    <location>
        <begin position="52"/>
        <end position="78"/>
    </location>
</feature>
<dbReference type="RefSeq" id="WP_129692659.1">
    <property type="nucleotide sequence ID" value="NZ_CP033512.2"/>
</dbReference>
<keyword evidence="1" id="KW-0472">Membrane</keyword>
<dbReference type="AlphaFoldDB" id="A0A6P1LBU6"/>
<name>A0A6P1LBU6_MALIO</name>
<keyword evidence="1" id="KW-1133">Transmembrane helix</keyword>
<reference evidence="3" key="1">
    <citation type="submission" date="2018-11" db="EMBL/GenBank/DDBJ databases">
        <title>The first complete genome sequence of Mycoplasma iowae strain 695.</title>
        <authorList>
            <person name="Ghanem M."/>
            <person name="El-Gazzar M."/>
        </authorList>
    </citation>
    <scope>NUCLEOTIDE SEQUENCE [LARGE SCALE GENOMIC DNA]</scope>
    <source>
        <strain evidence="3">695</strain>
    </source>
</reference>
<dbReference type="EMBL" id="CP033512">
    <property type="protein sequence ID" value="QHG89677.1"/>
    <property type="molecule type" value="Genomic_DNA"/>
</dbReference>
<feature type="transmembrane region" description="Helical" evidence="1">
    <location>
        <begin position="12"/>
        <end position="32"/>
    </location>
</feature>
<protein>
    <submittedName>
        <fullName evidence="2">Uncharacterized protein</fullName>
    </submittedName>
</protein>
<evidence type="ECO:0000313" key="2">
    <source>
        <dbReference type="EMBL" id="QHG89677.1"/>
    </source>
</evidence>
<accession>A0A6P1LBU6</accession>
<organism evidence="2 3">
    <name type="scientific">Malacoplasma iowae 695</name>
    <dbReference type="NCBI Taxonomy" id="1048830"/>
    <lineage>
        <taxon>Bacteria</taxon>
        <taxon>Bacillati</taxon>
        <taxon>Mycoplasmatota</taxon>
        <taxon>Mycoplasmoidales</taxon>
        <taxon>Mycoplasmoidaceae</taxon>
        <taxon>Malacoplasma</taxon>
    </lineage>
</organism>
<feature type="transmembrane region" description="Helical" evidence="1">
    <location>
        <begin position="90"/>
        <end position="109"/>
    </location>
</feature>
<sequence length="111" mass="12586">MKKATKVYIIDGMLAVLLIIWLLVTLAYFQLVQIDFLNGLTSSVTSLTGNKFIGAIFIYAGIGLSIFYTFIVVLLYYWKVNKNLLFWMNVLSYSLQLSAILIGIMMIAINF</sequence>